<feature type="domain" description="CBS" evidence="5">
    <location>
        <begin position="10"/>
        <end position="70"/>
    </location>
</feature>
<keyword evidence="1 2" id="KW-0807">Transducer</keyword>
<dbReference type="Gene3D" id="1.10.287.950">
    <property type="entry name" value="Methyl-accepting chemotaxis protein"/>
    <property type="match status" value="1"/>
</dbReference>
<keyword evidence="3" id="KW-0129">CBS domain</keyword>
<proteinExistence type="predicted"/>
<reference evidence="6 7" key="1">
    <citation type="submission" date="2014-11" db="EMBL/GenBank/DDBJ databases">
        <title>Whole genome shotgun sequence of Sphingomonas parapaucimobilis NBRC 15100.</title>
        <authorList>
            <person name="Katano-Makiyama Y."/>
            <person name="Hosoyama A."/>
            <person name="Hashimoto M."/>
            <person name="Hosoyama Y."/>
            <person name="Noguchi M."/>
            <person name="Numata M."/>
            <person name="Tsuchikane K."/>
            <person name="Hirakata S."/>
            <person name="Uohara A."/>
            <person name="Shimodaira J."/>
            <person name="Ohji S."/>
            <person name="Ichikawa N."/>
            <person name="Kimura A."/>
            <person name="Yamazoe A."/>
            <person name="Fujita N."/>
        </authorList>
    </citation>
    <scope>NUCLEOTIDE SEQUENCE [LARGE SCALE GENOMIC DNA]</scope>
    <source>
        <strain evidence="6 7">NBRC 15100</strain>
    </source>
</reference>
<evidence type="ECO:0000313" key="6">
    <source>
        <dbReference type="EMBL" id="GAM01354.1"/>
    </source>
</evidence>
<dbReference type="SUPFAM" id="SSF54631">
    <property type="entry name" value="CBS-domain pair"/>
    <property type="match status" value="1"/>
</dbReference>
<dbReference type="PANTHER" id="PTHR32089">
    <property type="entry name" value="METHYL-ACCEPTING CHEMOTAXIS PROTEIN MCPB"/>
    <property type="match status" value="1"/>
</dbReference>
<dbReference type="RefSeq" id="WP_052811487.1">
    <property type="nucleotide sequence ID" value="NZ_BBPI01000060.1"/>
</dbReference>
<gene>
    <name evidence="6" type="ORF">SP5_060_00600</name>
</gene>
<evidence type="ECO:0000259" key="5">
    <source>
        <dbReference type="PROSITE" id="PS51371"/>
    </source>
</evidence>
<evidence type="ECO:0000256" key="1">
    <source>
        <dbReference type="ARBA" id="ARBA00023224"/>
    </source>
</evidence>
<dbReference type="InterPro" id="IPR000644">
    <property type="entry name" value="CBS_dom"/>
</dbReference>
<name>A0A0A1W8X6_9SPHN</name>
<sequence>MKPPAFSSWSERAESPAIGADASLIDAIALFRQCPDMRLLPVLDTERRPVGAITERDVKGLLYNPFGHALLHNPDFGASLTAYIRAHPSCEEDAPLAEKLALHADWGAPDALILTRKGVFTGLLDAARIARLAADAQMALAQERMARAGRIDKAARAFTADIAALSEELLRATAEMGGMASDLARYAGETQGGADRMTEAMADTGSALSDIAARGHGLASAFAAITRDMDRSRTIREDVRHRIAATDQRADALAASATTIDALLALIEAVAARTNLLALNAAIEAARAGEAGRGFAVVAHEVKALAGQTREAARDAARNMGEAKGNLHALVAEQAQLNRAVDTIGAISQSIDEAVAAQGFATTGIAASVDQSVASAHRVGQQVHQLQQDASRIDRDAGSLLTLAQALESNIGSLRDRTDAFVASVL</sequence>
<accession>A0A0A1W8X6</accession>
<dbReference type="EMBL" id="BBPI01000060">
    <property type="protein sequence ID" value="GAM01354.1"/>
    <property type="molecule type" value="Genomic_DNA"/>
</dbReference>
<dbReference type="InterPro" id="IPR004089">
    <property type="entry name" value="MCPsignal_dom"/>
</dbReference>
<feature type="domain" description="Methyl-accepting transducer" evidence="4">
    <location>
        <begin position="172"/>
        <end position="404"/>
    </location>
</feature>
<dbReference type="GO" id="GO:0016020">
    <property type="term" value="C:membrane"/>
    <property type="evidence" value="ECO:0007669"/>
    <property type="project" value="InterPro"/>
</dbReference>
<comment type="caution">
    <text evidence="6">The sequence shown here is derived from an EMBL/GenBank/DDBJ whole genome shotgun (WGS) entry which is preliminary data.</text>
</comment>
<dbReference type="InterPro" id="IPR046342">
    <property type="entry name" value="CBS_dom_sf"/>
</dbReference>
<dbReference type="SUPFAM" id="SSF58104">
    <property type="entry name" value="Methyl-accepting chemotaxis protein (MCP) signaling domain"/>
    <property type="match status" value="1"/>
</dbReference>
<protein>
    <recommendedName>
        <fullName evidence="8">Methyl-accepting chemotaxis protein</fullName>
    </recommendedName>
</protein>
<organism evidence="6 7">
    <name type="scientific">Sphingomonas parapaucimobilis NBRC 15100</name>
    <dbReference type="NCBI Taxonomy" id="1219049"/>
    <lineage>
        <taxon>Bacteria</taxon>
        <taxon>Pseudomonadati</taxon>
        <taxon>Pseudomonadota</taxon>
        <taxon>Alphaproteobacteria</taxon>
        <taxon>Sphingomonadales</taxon>
        <taxon>Sphingomonadaceae</taxon>
        <taxon>Sphingomonas</taxon>
    </lineage>
</organism>
<evidence type="ECO:0000256" key="2">
    <source>
        <dbReference type="PROSITE-ProRule" id="PRU00284"/>
    </source>
</evidence>
<evidence type="ECO:0000259" key="4">
    <source>
        <dbReference type="PROSITE" id="PS50111"/>
    </source>
</evidence>
<dbReference type="PROSITE" id="PS50111">
    <property type="entry name" value="CHEMOTAXIS_TRANSDUC_2"/>
    <property type="match status" value="1"/>
</dbReference>
<dbReference type="Proteomes" id="UP000032305">
    <property type="component" value="Unassembled WGS sequence"/>
</dbReference>
<evidence type="ECO:0000313" key="7">
    <source>
        <dbReference type="Proteomes" id="UP000032305"/>
    </source>
</evidence>
<dbReference type="eggNOG" id="COG0840">
    <property type="taxonomic scope" value="Bacteria"/>
</dbReference>
<dbReference type="SMART" id="SM00283">
    <property type="entry name" value="MA"/>
    <property type="match status" value="1"/>
</dbReference>
<dbReference type="GO" id="GO:0007165">
    <property type="term" value="P:signal transduction"/>
    <property type="evidence" value="ECO:0007669"/>
    <property type="project" value="UniProtKB-KW"/>
</dbReference>
<dbReference type="PANTHER" id="PTHR32089:SF112">
    <property type="entry name" value="LYSOZYME-LIKE PROTEIN-RELATED"/>
    <property type="match status" value="1"/>
</dbReference>
<evidence type="ECO:0008006" key="8">
    <source>
        <dbReference type="Google" id="ProtNLM"/>
    </source>
</evidence>
<keyword evidence="7" id="KW-1185">Reference proteome</keyword>
<dbReference type="Pfam" id="PF00571">
    <property type="entry name" value="CBS"/>
    <property type="match status" value="1"/>
</dbReference>
<evidence type="ECO:0000256" key="3">
    <source>
        <dbReference type="PROSITE-ProRule" id="PRU00703"/>
    </source>
</evidence>
<dbReference type="PROSITE" id="PS51371">
    <property type="entry name" value="CBS"/>
    <property type="match status" value="1"/>
</dbReference>
<dbReference type="AlphaFoldDB" id="A0A0A1W8X6"/>
<dbReference type="Pfam" id="PF00015">
    <property type="entry name" value="MCPsignal"/>
    <property type="match status" value="1"/>
</dbReference>